<comment type="caution">
    <text evidence="2">The sequence shown here is derived from an EMBL/GenBank/DDBJ whole genome shotgun (WGS) entry which is preliminary data.</text>
</comment>
<reference evidence="3" key="1">
    <citation type="journal article" date="2019" name="Int. J. Syst. Evol. Microbiol.">
        <title>The Global Catalogue of Microorganisms (GCM) 10K type strain sequencing project: providing services to taxonomists for standard genome sequencing and annotation.</title>
        <authorList>
            <consortium name="The Broad Institute Genomics Platform"/>
            <consortium name="The Broad Institute Genome Sequencing Center for Infectious Disease"/>
            <person name="Wu L."/>
            <person name="Ma J."/>
        </authorList>
    </citation>
    <scope>NUCLEOTIDE SEQUENCE [LARGE SCALE GENOMIC DNA]</scope>
    <source>
        <strain evidence="3">CCUG 2113</strain>
    </source>
</reference>
<dbReference type="SUPFAM" id="SSF53474">
    <property type="entry name" value="alpha/beta-Hydrolases"/>
    <property type="match status" value="1"/>
</dbReference>
<dbReference type="PANTHER" id="PTHR43798:SF33">
    <property type="entry name" value="HYDROLASE, PUTATIVE (AFU_ORTHOLOGUE AFUA_2G14860)-RELATED"/>
    <property type="match status" value="1"/>
</dbReference>
<keyword evidence="2" id="KW-0378">Hydrolase</keyword>
<dbReference type="Gene3D" id="3.40.50.1820">
    <property type="entry name" value="alpha/beta hydrolase"/>
    <property type="match status" value="1"/>
</dbReference>
<evidence type="ECO:0000259" key="1">
    <source>
        <dbReference type="Pfam" id="PF00561"/>
    </source>
</evidence>
<dbReference type="EMBL" id="JBHSAJ010000054">
    <property type="protein sequence ID" value="MFC3936544.1"/>
    <property type="molecule type" value="Genomic_DNA"/>
</dbReference>
<sequence>MNGGIRDGTSGGSEWAAIDWRGRPVQVEYQWIAPERRSAPLVVFLHEGLGSLAMWKGFPQQLCEAGCFRGLVFSRPGYGRSTPRAPDEAWGVDFMHRQAREVLPAFLEAVGVSEPPWFLGHSDGASIALLYASMFPQRVSGLVVLAPHLFVEDVTIQNIEQARDAYQTTDLPRKLGRYHDDPDSAFWGWNRIWLDPTFRAWNIEKELETVCVPTLAVQGLNDEYGTLAQIHGIAARVPGTQLLELSDCAHSPHRDRSDDVIAATLAFVMAAGRNP</sequence>
<evidence type="ECO:0000313" key="2">
    <source>
        <dbReference type="EMBL" id="MFC3936544.1"/>
    </source>
</evidence>
<dbReference type="GO" id="GO:0016787">
    <property type="term" value="F:hydrolase activity"/>
    <property type="evidence" value="ECO:0007669"/>
    <property type="project" value="UniProtKB-KW"/>
</dbReference>
<protein>
    <submittedName>
        <fullName evidence="2">Alpha/beta fold hydrolase</fullName>
    </submittedName>
</protein>
<dbReference type="Proteomes" id="UP001595693">
    <property type="component" value="Unassembled WGS sequence"/>
</dbReference>
<dbReference type="InterPro" id="IPR029058">
    <property type="entry name" value="AB_hydrolase_fold"/>
</dbReference>
<dbReference type="Pfam" id="PF00561">
    <property type="entry name" value="Abhydrolase_1"/>
    <property type="match status" value="1"/>
</dbReference>
<gene>
    <name evidence="2" type="ORF">ACFOW3_18150</name>
</gene>
<feature type="domain" description="AB hydrolase-1" evidence="1">
    <location>
        <begin position="40"/>
        <end position="147"/>
    </location>
</feature>
<accession>A0ABV8DDC8</accession>
<name>A0ABV8DDC8_9BURK</name>
<keyword evidence="3" id="KW-1185">Reference proteome</keyword>
<evidence type="ECO:0000313" key="3">
    <source>
        <dbReference type="Proteomes" id="UP001595693"/>
    </source>
</evidence>
<dbReference type="InterPro" id="IPR050266">
    <property type="entry name" value="AB_hydrolase_sf"/>
</dbReference>
<organism evidence="2 3">
    <name type="scientific">Acidovorax facilis</name>
    <dbReference type="NCBI Taxonomy" id="12917"/>
    <lineage>
        <taxon>Bacteria</taxon>
        <taxon>Pseudomonadati</taxon>
        <taxon>Pseudomonadota</taxon>
        <taxon>Betaproteobacteria</taxon>
        <taxon>Burkholderiales</taxon>
        <taxon>Comamonadaceae</taxon>
        <taxon>Acidovorax</taxon>
    </lineage>
</organism>
<proteinExistence type="predicted"/>
<dbReference type="InterPro" id="IPR000073">
    <property type="entry name" value="AB_hydrolase_1"/>
</dbReference>
<dbReference type="RefSeq" id="WP_055393316.1">
    <property type="nucleotide sequence ID" value="NZ_JAMXAX010000106.1"/>
</dbReference>
<dbReference type="PANTHER" id="PTHR43798">
    <property type="entry name" value="MONOACYLGLYCEROL LIPASE"/>
    <property type="match status" value="1"/>
</dbReference>